<dbReference type="RefSeq" id="WP_285629661.1">
    <property type="nucleotide sequence ID" value="NZ_BSTJ01000010.1"/>
</dbReference>
<evidence type="ECO:0000313" key="3">
    <source>
        <dbReference type="Proteomes" id="UP001165135"/>
    </source>
</evidence>
<proteinExistence type="predicted"/>
<organism evidence="2 3">
    <name type="scientific">Actinoallomurus iriomotensis</name>
    <dbReference type="NCBI Taxonomy" id="478107"/>
    <lineage>
        <taxon>Bacteria</taxon>
        <taxon>Bacillati</taxon>
        <taxon>Actinomycetota</taxon>
        <taxon>Actinomycetes</taxon>
        <taxon>Streptosporangiales</taxon>
        <taxon>Thermomonosporaceae</taxon>
        <taxon>Actinoallomurus</taxon>
    </lineage>
</organism>
<feature type="transmembrane region" description="Helical" evidence="1">
    <location>
        <begin position="94"/>
        <end position="113"/>
    </location>
</feature>
<dbReference type="AlphaFoldDB" id="A0A9W6RNP5"/>
<feature type="transmembrane region" description="Helical" evidence="1">
    <location>
        <begin position="66"/>
        <end position="87"/>
    </location>
</feature>
<reference evidence="2" key="1">
    <citation type="submission" date="2023-03" db="EMBL/GenBank/DDBJ databases">
        <title>Actinoallomurus iriomotensis NBRC 103681.</title>
        <authorList>
            <person name="Ichikawa N."/>
            <person name="Sato H."/>
            <person name="Tonouchi N."/>
        </authorList>
    </citation>
    <scope>NUCLEOTIDE SEQUENCE</scope>
    <source>
        <strain evidence="2">NBRC 103681</strain>
    </source>
</reference>
<dbReference type="Proteomes" id="UP001165135">
    <property type="component" value="Unassembled WGS sequence"/>
</dbReference>
<comment type="caution">
    <text evidence="2">The sequence shown here is derived from an EMBL/GenBank/DDBJ whole genome shotgun (WGS) entry which is preliminary data.</text>
</comment>
<keyword evidence="1" id="KW-1133">Transmembrane helix</keyword>
<evidence type="ECO:0000256" key="1">
    <source>
        <dbReference type="SAM" id="Phobius"/>
    </source>
</evidence>
<keyword evidence="1" id="KW-0472">Membrane</keyword>
<name>A0A9W6RNP5_9ACTN</name>
<feature type="transmembrane region" description="Helical" evidence="1">
    <location>
        <begin position="6"/>
        <end position="26"/>
    </location>
</feature>
<sequence>MVDTLAVTLIVGMLVLAGLSLVMTALDRRVGRLLLAAAVLGEAGLLVQVVWAIVRLAASARPVGGMAIFIGYLAGSLVILPIAAAWGLAERTRWGPAVVAAGFLVSAILIVRMQQVWHG</sequence>
<evidence type="ECO:0000313" key="2">
    <source>
        <dbReference type="EMBL" id="GLY78824.1"/>
    </source>
</evidence>
<protein>
    <submittedName>
        <fullName evidence="2">Uncharacterized protein</fullName>
    </submittedName>
</protein>
<keyword evidence="1" id="KW-0812">Transmembrane</keyword>
<feature type="transmembrane region" description="Helical" evidence="1">
    <location>
        <begin position="33"/>
        <end position="54"/>
    </location>
</feature>
<gene>
    <name evidence="2" type="ORF">Airi01_070910</name>
</gene>
<accession>A0A9W6RNP5</accession>
<dbReference type="EMBL" id="BSTJ01000010">
    <property type="protein sequence ID" value="GLY78824.1"/>
    <property type="molecule type" value="Genomic_DNA"/>
</dbReference>